<evidence type="ECO:0000313" key="2">
    <source>
        <dbReference type="Proteomes" id="UP001172155"/>
    </source>
</evidence>
<comment type="caution">
    <text evidence="1">The sequence shown here is derived from an EMBL/GenBank/DDBJ whole genome shotgun (WGS) entry which is preliminary data.</text>
</comment>
<dbReference type="InterPro" id="IPR009991">
    <property type="entry name" value="DCTN3"/>
</dbReference>
<sequence>MDSSLDKTTLATISLLETRLHRIEHILYGSSEPPAEHHGKSAAESLAGLEHRFHQLIRQYRVYTEILKIYNAHPSLFHSPSANSPPPIELSPEALRATVLSFASSFPATASALASVTADTPVPDPKLSAELASLIPRMRGVEATQLAQEADIAELRARSERVIRTWYEGNVLRYGQAVADAETRFEKVEMAIRKQARLREEETAI</sequence>
<organism evidence="1 2">
    <name type="scientific">Schizothecium vesticola</name>
    <dbReference type="NCBI Taxonomy" id="314040"/>
    <lineage>
        <taxon>Eukaryota</taxon>
        <taxon>Fungi</taxon>
        <taxon>Dikarya</taxon>
        <taxon>Ascomycota</taxon>
        <taxon>Pezizomycotina</taxon>
        <taxon>Sordariomycetes</taxon>
        <taxon>Sordariomycetidae</taxon>
        <taxon>Sordariales</taxon>
        <taxon>Schizotheciaceae</taxon>
        <taxon>Schizothecium</taxon>
    </lineage>
</organism>
<reference evidence="1" key="1">
    <citation type="submission" date="2023-06" db="EMBL/GenBank/DDBJ databases">
        <title>Genome-scale phylogeny and comparative genomics of the fungal order Sordariales.</title>
        <authorList>
            <consortium name="Lawrence Berkeley National Laboratory"/>
            <person name="Hensen N."/>
            <person name="Bonometti L."/>
            <person name="Westerberg I."/>
            <person name="Brannstrom I.O."/>
            <person name="Guillou S."/>
            <person name="Cros-Aarteil S."/>
            <person name="Calhoun S."/>
            <person name="Haridas S."/>
            <person name="Kuo A."/>
            <person name="Mondo S."/>
            <person name="Pangilinan J."/>
            <person name="Riley R."/>
            <person name="LaButti K."/>
            <person name="Andreopoulos B."/>
            <person name="Lipzen A."/>
            <person name="Chen C."/>
            <person name="Yanf M."/>
            <person name="Daum C."/>
            <person name="Ng V."/>
            <person name="Clum A."/>
            <person name="Steindorff A."/>
            <person name="Ohm R."/>
            <person name="Martin F."/>
            <person name="Silar P."/>
            <person name="Natvig D."/>
            <person name="Lalanne C."/>
            <person name="Gautier V."/>
            <person name="Ament-velasquez S.L."/>
            <person name="Kruys A."/>
            <person name="Hutchinson M.I."/>
            <person name="Powell A.J."/>
            <person name="Barry K."/>
            <person name="Miller A.N."/>
            <person name="Grigoriev I.V."/>
            <person name="Debuchy R."/>
            <person name="Gladieux P."/>
            <person name="Thoren M.H."/>
            <person name="Johannesson H."/>
        </authorList>
    </citation>
    <scope>NUCLEOTIDE SEQUENCE</scope>
    <source>
        <strain evidence="1">SMH3187-1</strain>
    </source>
</reference>
<dbReference type="Pfam" id="PF07426">
    <property type="entry name" value="Dynactin_p22"/>
    <property type="match status" value="1"/>
</dbReference>
<evidence type="ECO:0000313" key="1">
    <source>
        <dbReference type="EMBL" id="KAK0748979.1"/>
    </source>
</evidence>
<accession>A0AA40K7M4</accession>
<dbReference type="GO" id="GO:0061640">
    <property type="term" value="P:cytoskeleton-dependent cytokinesis"/>
    <property type="evidence" value="ECO:0007669"/>
    <property type="project" value="InterPro"/>
</dbReference>
<gene>
    <name evidence="1" type="ORF">B0T18DRAFT_96037</name>
</gene>
<dbReference type="EMBL" id="JAUKUD010000003">
    <property type="protein sequence ID" value="KAK0748979.1"/>
    <property type="molecule type" value="Genomic_DNA"/>
</dbReference>
<dbReference type="Proteomes" id="UP001172155">
    <property type="component" value="Unassembled WGS sequence"/>
</dbReference>
<evidence type="ECO:0008006" key="3">
    <source>
        <dbReference type="Google" id="ProtNLM"/>
    </source>
</evidence>
<keyword evidence="2" id="KW-1185">Reference proteome</keyword>
<name>A0AA40K7M4_9PEZI</name>
<dbReference type="GO" id="GO:0005869">
    <property type="term" value="C:dynactin complex"/>
    <property type="evidence" value="ECO:0007669"/>
    <property type="project" value="InterPro"/>
</dbReference>
<proteinExistence type="predicted"/>
<dbReference type="AlphaFoldDB" id="A0AA40K7M4"/>
<protein>
    <recommendedName>
        <fullName evidence="3">Nuclear distribution protein</fullName>
    </recommendedName>
</protein>